<reference evidence="1 2" key="1">
    <citation type="submission" date="2017-04" db="EMBL/GenBank/DDBJ databases">
        <authorList>
            <person name="Afonso C.L."/>
            <person name="Miller P.J."/>
            <person name="Scott M.A."/>
            <person name="Spackman E."/>
            <person name="Goraichik I."/>
            <person name="Dimitrov K.M."/>
            <person name="Suarez D.L."/>
            <person name="Swayne D.E."/>
        </authorList>
    </citation>
    <scope>NUCLEOTIDE SEQUENCE [LARGE SCALE GENOMIC DNA]</scope>
    <source>
        <strain evidence="1 2">DSM 11622</strain>
    </source>
</reference>
<dbReference type="SUPFAM" id="SSF56935">
    <property type="entry name" value="Porins"/>
    <property type="match status" value="1"/>
</dbReference>
<dbReference type="Gene3D" id="2.40.160.60">
    <property type="entry name" value="Outer membrane protein transport protein (OMPP1/FadL/TodX)"/>
    <property type="match status" value="1"/>
</dbReference>
<name>A0A1W1VV97_9BACT</name>
<evidence type="ECO:0008006" key="3">
    <source>
        <dbReference type="Google" id="ProtNLM"/>
    </source>
</evidence>
<sequence>MIRPLPSRSLLAFFGLVLGIVLASKPVAAQIGGQQAFTFLNLPPSAKLAGLGGVNVSSRDADATMIYGNPALLNADMDGRLALGYVDYLSDIKQSTAAYVFNTKSLGRFGVGLTYLNYGRFEQFDAAGTSLGEFSVNEYALGVSDAYTSGNFTLAGTLKLAVSGIAGNHSLAALADVGGIFKHPTKDFTVGLTVRNVGYQLQPYAGADREPMPLDVQLGASFKPEYMPLRLSITAHHLQQLDIVYLDPNQRGQLDDNGDEIKPKKSLGDKIARHFVVGGELLFSKNFHLRAGYNHLQRRELRLENTSAGAGLSFGAMLRISEFQLDYTRAYYHASGAANYLTVARNLNSLFNKNTSN</sequence>
<dbReference type="RefSeq" id="WP_084446454.1">
    <property type="nucleotide sequence ID" value="NZ_FWWW01000075.1"/>
</dbReference>
<protein>
    <recommendedName>
        <fullName evidence="3">Type IX secretion system protein PorQ</fullName>
    </recommendedName>
</protein>
<proteinExistence type="predicted"/>
<dbReference type="NCBIfam" id="NF033711">
    <property type="entry name" value="T9SS_PorQ"/>
    <property type="match status" value="1"/>
</dbReference>
<dbReference type="AlphaFoldDB" id="A0A1W1VV97"/>
<keyword evidence="2" id="KW-1185">Reference proteome</keyword>
<dbReference type="EMBL" id="FWWW01000075">
    <property type="protein sequence ID" value="SMB97289.1"/>
    <property type="molecule type" value="Genomic_DNA"/>
</dbReference>
<dbReference type="Proteomes" id="UP000192266">
    <property type="component" value="Unassembled WGS sequence"/>
</dbReference>
<accession>A0A1W1VV97</accession>
<dbReference type="OrthoDB" id="9809953at2"/>
<gene>
    <name evidence="1" type="ORF">SAMN00120144_0340</name>
</gene>
<dbReference type="NCBIfam" id="NF033709">
    <property type="entry name" value="PorV_fam"/>
    <property type="match status" value="1"/>
</dbReference>
<dbReference type="STRING" id="645990.SAMN00120144_0340"/>
<evidence type="ECO:0000313" key="2">
    <source>
        <dbReference type="Proteomes" id="UP000192266"/>
    </source>
</evidence>
<organism evidence="1 2">
    <name type="scientific">Hymenobacter roseosalivarius DSM 11622</name>
    <dbReference type="NCBI Taxonomy" id="645990"/>
    <lineage>
        <taxon>Bacteria</taxon>
        <taxon>Pseudomonadati</taxon>
        <taxon>Bacteroidota</taxon>
        <taxon>Cytophagia</taxon>
        <taxon>Cytophagales</taxon>
        <taxon>Hymenobacteraceae</taxon>
        <taxon>Hymenobacter</taxon>
    </lineage>
</organism>
<evidence type="ECO:0000313" key="1">
    <source>
        <dbReference type="EMBL" id="SMB97289.1"/>
    </source>
</evidence>